<dbReference type="Proteomes" id="UP000011668">
    <property type="component" value="Unassembled WGS sequence"/>
</dbReference>
<evidence type="ECO:0000256" key="2">
    <source>
        <dbReference type="SAM" id="Phobius"/>
    </source>
</evidence>
<evidence type="ECO:0000313" key="4">
    <source>
        <dbReference type="Proteomes" id="UP000011668"/>
    </source>
</evidence>
<dbReference type="AlphaFoldDB" id="L8X102"/>
<dbReference type="OrthoDB" id="426718at2759"/>
<sequence>MIPAATVNCGGSDRSNSSKTQLDTSPARLGKVGEAVFIKRRLNLWHHYIPLLFATTTDMATPPRSPQSPVNSPSMQTTPTSPTFLLPESTEDVHEKLRSLHCDELCTDSFEWTLIFAIMTTTLLVPMLFFCITVAPFGFNILTDWEAVTTPMYEAWWNGDKRALAASRAALCKSVESRNSRFGPGNNNRNFDLDIARIFRVVAFFSMIIMMGFPLIIGSGRHI</sequence>
<dbReference type="HOGENOM" id="CLU_1240858_0_0_1"/>
<organism evidence="3 4">
    <name type="scientific">Thanatephorus cucumeris (strain AG1-IA)</name>
    <name type="common">Rice sheath blight fungus</name>
    <name type="synonym">Rhizoctonia solani</name>
    <dbReference type="NCBI Taxonomy" id="983506"/>
    <lineage>
        <taxon>Eukaryota</taxon>
        <taxon>Fungi</taxon>
        <taxon>Dikarya</taxon>
        <taxon>Basidiomycota</taxon>
        <taxon>Agaricomycotina</taxon>
        <taxon>Agaricomycetes</taxon>
        <taxon>Cantharellales</taxon>
        <taxon>Ceratobasidiaceae</taxon>
        <taxon>Rhizoctonia</taxon>
        <taxon>Rhizoctonia solani AG-1</taxon>
    </lineage>
</organism>
<feature type="transmembrane region" description="Helical" evidence="2">
    <location>
        <begin position="114"/>
        <end position="139"/>
    </location>
</feature>
<feature type="compositionally biased region" description="Polar residues" evidence="1">
    <location>
        <begin position="13"/>
        <end position="24"/>
    </location>
</feature>
<feature type="region of interest" description="Disordered" evidence="1">
    <location>
        <begin position="1"/>
        <end position="25"/>
    </location>
</feature>
<evidence type="ECO:0000256" key="1">
    <source>
        <dbReference type="SAM" id="MobiDB-lite"/>
    </source>
</evidence>
<comment type="caution">
    <text evidence="3">The sequence shown here is derived from an EMBL/GenBank/DDBJ whole genome shotgun (WGS) entry which is preliminary data.</text>
</comment>
<dbReference type="EMBL" id="AFRT01000470">
    <property type="protein sequence ID" value="ELU43900.1"/>
    <property type="molecule type" value="Genomic_DNA"/>
</dbReference>
<dbReference type="STRING" id="983506.L8X102"/>
<protein>
    <submittedName>
        <fullName evidence="3">Uncharacterized protein</fullName>
    </submittedName>
</protein>
<proteinExistence type="predicted"/>
<keyword evidence="4" id="KW-1185">Reference proteome</keyword>
<feature type="transmembrane region" description="Helical" evidence="2">
    <location>
        <begin position="198"/>
        <end position="217"/>
    </location>
</feature>
<keyword evidence="2" id="KW-1133">Transmembrane helix</keyword>
<gene>
    <name evidence="3" type="ORF">AG1IA_02090</name>
</gene>
<reference evidence="3 4" key="1">
    <citation type="journal article" date="2013" name="Nat. Commun.">
        <title>The evolution and pathogenic mechanisms of the rice sheath blight pathogen.</title>
        <authorList>
            <person name="Zheng A."/>
            <person name="Lin R."/>
            <person name="Xu L."/>
            <person name="Qin P."/>
            <person name="Tang C."/>
            <person name="Ai P."/>
            <person name="Zhang D."/>
            <person name="Liu Y."/>
            <person name="Sun Z."/>
            <person name="Feng H."/>
            <person name="Wang Y."/>
            <person name="Chen Y."/>
            <person name="Liang X."/>
            <person name="Fu R."/>
            <person name="Li Q."/>
            <person name="Zhang J."/>
            <person name="Yu X."/>
            <person name="Xie Z."/>
            <person name="Ding L."/>
            <person name="Guan P."/>
            <person name="Tang J."/>
            <person name="Liang Y."/>
            <person name="Wang S."/>
            <person name="Deng Q."/>
            <person name="Li S."/>
            <person name="Zhu J."/>
            <person name="Wang L."/>
            <person name="Liu H."/>
            <person name="Li P."/>
        </authorList>
    </citation>
    <scope>NUCLEOTIDE SEQUENCE [LARGE SCALE GENOMIC DNA]</scope>
    <source>
        <strain evidence="4">AG-1 IA</strain>
    </source>
</reference>
<keyword evidence="2" id="KW-0472">Membrane</keyword>
<name>L8X102_THACA</name>
<accession>L8X102</accession>
<feature type="compositionally biased region" description="Low complexity" evidence="1">
    <location>
        <begin position="72"/>
        <end position="83"/>
    </location>
</feature>
<evidence type="ECO:0000313" key="3">
    <source>
        <dbReference type="EMBL" id="ELU43900.1"/>
    </source>
</evidence>
<keyword evidence="2" id="KW-0812">Transmembrane</keyword>
<feature type="region of interest" description="Disordered" evidence="1">
    <location>
        <begin position="59"/>
        <end position="85"/>
    </location>
</feature>